<comment type="caution">
    <text evidence="4">The sequence shown here is derived from an EMBL/GenBank/DDBJ whole genome shotgun (WGS) entry which is preliminary data.</text>
</comment>
<dbReference type="SUPFAM" id="SSF49785">
    <property type="entry name" value="Galactose-binding domain-like"/>
    <property type="match status" value="1"/>
</dbReference>
<dbReference type="PROSITE" id="PS50022">
    <property type="entry name" value="FA58C_3"/>
    <property type="match status" value="1"/>
</dbReference>
<dbReference type="InterPro" id="IPR032329">
    <property type="entry name" value="DUF4855"/>
</dbReference>
<name>A0A917NNV9_9BACL</name>
<feature type="chain" id="PRO_5038993397" description="F5/8 type C domain-containing protein" evidence="2">
    <location>
        <begin position="28"/>
        <end position="585"/>
    </location>
</feature>
<keyword evidence="2" id="KW-0732">Signal</keyword>
<proteinExistence type="predicted"/>
<dbReference type="InterPro" id="IPR008979">
    <property type="entry name" value="Galactose-bd-like_sf"/>
</dbReference>
<evidence type="ECO:0000256" key="1">
    <source>
        <dbReference type="SAM" id="Coils"/>
    </source>
</evidence>
<dbReference type="RefSeq" id="WP_188883480.1">
    <property type="nucleotide sequence ID" value="NZ_BMOY01000070.1"/>
</dbReference>
<keyword evidence="1" id="KW-0175">Coiled coil</keyword>
<evidence type="ECO:0000313" key="4">
    <source>
        <dbReference type="EMBL" id="GGJ14304.1"/>
    </source>
</evidence>
<evidence type="ECO:0000313" key="5">
    <source>
        <dbReference type="Proteomes" id="UP000637695"/>
    </source>
</evidence>
<feature type="signal peptide" evidence="2">
    <location>
        <begin position="1"/>
        <end position="27"/>
    </location>
</feature>
<dbReference type="AlphaFoldDB" id="A0A917NNV9"/>
<sequence>MKQKRQEFKWWTSTLMTASLTMFSAAAGVTAYANASNGHVGRPDSAIYVSAVQSTGVSTSADSSFDGSVAQPENIAVAAADIASSAPPDATDIASQAQIISLQVTGTPDQVFAQQETKYLPVGNSMSEPGKWARFLRQGGREITFSLGGLRNVSSMSLSFEQNSKSGIYWPTSMEVQVSIDGLTWYVLNDNDLDATVQGDVKTFTLTPSSPVQASLIKIVFPVRVWVFAGQLHIWSVNQTGVHPAQVGTPLVPRNSSSSTGLLTSTRLNGARHILLVYTGDHGQLGKWSAQDFLPMLEYIDPNGRAESQMFDTMLFLPYSNAGGTATGWSKYLDDLFGPDGEFAHLNAAAEQAGRQVFSARTVNVIFTIPYPDSSQRNFGAVSDGGPKLNFSVADVGDEQSLQNRKTAIRWYYDEFMTRWKEAGYPHLRLIGVYWYKETDPSSDVPLIQYVRELASKDNLLLLWIPAYGTSISDWQSMGFDGVILQSNYYETTNATLQRVENAVQTAEQNGLGLEIELDGGVFTNTDLATRYRSELQSFASVLPPSSDAVLVFYAASKVLLQAYESPNTAQRSIYDETGSWLMAH</sequence>
<dbReference type="Pfam" id="PF16147">
    <property type="entry name" value="DUF4855"/>
    <property type="match status" value="1"/>
</dbReference>
<organism evidence="4 5">
    <name type="scientific">Alicyclobacillus cellulosilyticus</name>
    <dbReference type="NCBI Taxonomy" id="1003997"/>
    <lineage>
        <taxon>Bacteria</taxon>
        <taxon>Bacillati</taxon>
        <taxon>Bacillota</taxon>
        <taxon>Bacilli</taxon>
        <taxon>Bacillales</taxon>
        <taxon>Alicyclobacillaceae</taxon>
        <taxon>Alicyclobacillus</taxon>
    </lineage>
</organism>
<gene>
    <name evidence="4" type="ORF">GCM10010885_24500</name>
</gene>
<evidence type="ECO:0000256" key="2">
    <source>
        <dbReference type="SAM" id="SignalP"/>
    </source>
</evidence>
<dbReference type="InterPro" id="IPR000421">
    <property type="entry name" value="FA58C"/>
</dbReference>
<dbReference type="Gene3D" id="2.60.120.260">
    <property type="entry name" value="Galactose-binding domain-like"/>
    <property type="match status" value="1"/>
</dbReference>
<dbReference type="Proteomes" id="UP000637695">
    <property type="component" value="Unassembled WGS sequence"/>
</dbReference>
<evidence type="ECO:0000259" key="3">
    <source>
        <dbReference type="PROSITE" id="PS50022"/>
    </source>
</evidence>
<accession>A0A917NNV9</accession>
<dbReference type="EMBL" id="BMOY01000070">
    <property type="protein sequence ID" value="GGJ14304.1"/>
    <property type="molecule type" value="Genomic_DNA"/>
</dbReference>
<feature type="coiled-coil region" evidence="1">
    <location>
        <begin position="490"/>
        <end position="517"/>
    </location>
</feature>
<reference evidence="4" key="1">
    <citation type="journal article" date="2014" name="Int. J. Syst. Evol. Microbiol.">
        <title>Complete genome sequence of Corynebacterium casei LMG S-19264T (=DSM 44701T), isolated from a smear-ripened cheese.</title>
        <authorList>
            <consortium name="US DOE Joint Genome Institute (JGI-PGF)"/>
            <person name="Walter F."/>
            <person name="Albersmeier A."/>
            <person name="Kalinowski J."/>
            <person name="Ruckert C."/>
        </authorList>
    </citation>
    <scope>NUCLEOTIDE SEQUENCE</scope>
    <source>
        <strain evidence="4">JCM 18487</strain>
    </source>
</reference>
<keyword evidence="5" id="KW-1185">Reference proteome</keyword>
<dbReference type="Pfam" id="PF00754">
    <property type="entry name" value="F5_F8_type_C"/>
    <property type="match status" value="1"/>
</dbReference>
<reference evidence="4" key="2">
    <citation type="submission" date="2020-09" db="EMBL/GenBank/DDBJ databases">
        <authorList>
            <person name="Sun Q."/>
            <person name="Ohkuma M."/>
        </authorList>
    </citation>
    <scope>NUCLEOTIDE SEQUENCE</scope>
    <source>
        <strain evidence="4">JCM 18487</strain>
    </source>
</reference>
<feature type="domain" description="F5/8 type C" evidence="3">
    <location>
        <begin position="85"/>
        <end position="219"/>
    </location>
</feature>
<protein>
    <recommendedName>
        <fullName evidence="3">F5/8 type C domain-containing protein</fullName>
    </recommendedName>
</protein>